<dbReference type="GO" id="GO:0010738">
    <property type="term" value="P:regulation of protein kinase A signaling"/>
    <property type="evidence" value="ECO:0007669"/>
    <property type="project" value="TreeGrafter"/>
</dbReference>
<dbReference type="PANTHER" id="PTHR15934">
    <property type="entry name" value="RNA 2',3'-CYCLIC PHOSPHODIESTERASE"/>
    <property type="match status" value="1"/>
</dbReference>
<gene>
    <name evidence="3" type="ORF">X801_10553</name>
</gene>
<dbReference type="Pfam" id="PF10469">
    <property type="entry name" value="AKAP7_NLS"/>
    <property type="match status" value="1"/>
</dbReference>
<dbReference type="GO" id="GO:0034237">
    <property type="term" value="F:protein kinase A regulatory subunit binding"/>
    <property type="evidence" value="ECO:0007669"/>
    <property type="project" value="TreeGrafter"/>
</dbReference>
<dbReference type="Pfam" id="PF04457">
    <property type="entry name" value="MJ1316"/>
    <property type="match status" value="1"/>
</dbReference>
<dbReference type="InterPro" id="IPR052641">
    <property type="entry name" value="AKAP7_isoform_gamma"/>
</dbReference>
<dbReference type="InterPro" id="IPR019510">
    <property type="entry name" value="AKAP7-like_phosphoesterase"/>
</dbReference>
<evidence type="ECO:0000313" key="4">
    <source>
        <dbReference type="Proteomes" id="UP000243686"/>
    </source>
</evidence>
<keyword evidence="4" id="KW-1185">Reference proteome</keyword>
<dbReference type="Gene3D" id="3.90.1140.10">
    <property type="entry name" value="Cyclic phosphodiesterase"/>
    <property type="match status" value="1"/>
</dbReference>
<evidence type="ECO:0000259" key="1">
    <source>
        <dbReference type="Pfam" id="PF04457"/>
    </source>
</evidence>
<evidence type="ECO:0000259" key="2">
    <source>
        <dbReference type="Pfam" id="PF10469"/>
    </source>
</evidence>
<protein>
    <submittedName>
        <fullName evidence="3">Uncharacterized protein</fullName>
    </submittedName>
</protein>
<proteinExistence type="predicted"/>
<evidence type="ECO:0000313" key="3">
    <source>
        <dbReference type="EMBL" id="OON13667.1"/>
    </source>
</evidence>
<dbReference type="Proteomes" id="UP000243686">
    <property type="component" value="Unassembled WGS sequence"/>
</dbReference>
<dbReference type="InterPro" id="IPR009097">
    <property type="entry name" value="Cyclic_Pdiesterase"/>
</dbReference>
<dbReference type="PANTHER" id="PTHR15934:SF2">
    <property type="entry name" value="A-KINASE ANCHOR PROTEIN 7-LIKE PHOSPHOESTERASE DOMAIN-CONTAINING PROTEIN"/>
    <property type="match status" value="1"/>
</dbReference>
<feature type="domain" description="A-kinase anchor protein 7-like phosphoesterase" evidence="2">
    <location>
        <begin position="140"/>
        <end position="329"/>
    </location>
</feature>
<dbReference type="AlphaFoldDB" id="A0A1S8WGV6"/>
<accession>A0A1S8WGV6</accession>
<dbReference type="GO" id="GO:0005829">
    <property type="term" value="C:cytosol"/>
    <property type="evidence" value="ECO:0007669"/>
    <property type="project" value="TreeGrafter"/>
</dbReference>
<name>A0A1S8WGV6_OPIVI</name>
<feature type="domain" description="MJ1316 RNA cyclic group end recognition" evidence="1">
    <location>
        <begin position="6"/>
        <end position="72"/>
    </location>
</feature>
<organism evidence="3 4">
    <name type="scientific">Opisthorchis viverrini</name>
    <name type="common">Southeast Asian liver fluke</name>
    <dbReference type="NCBI Taxonomy" id="6198"/>
    <lineage>
        <taxon>Eukaryota</taxon>
        <taxon>Metazoa</taxon>
        <taxon>Spiralia</taxon>
        <taxon>Lophotrochozoa</taxon>
        <taxon>Platyhelminthes</taxon>
        <taxon>Trematoda</taxon>
        <taxon>Digenea</taxon>
        <taxon>Opisthorchiida</taxon>
        <taxon>Opisthorchiata</taxon>
        <taxon>Opisthorchiidae</taxon>
        <taxon>Opisthorchis</taxon>
    </lineage>
</organism>
<dbReference type="EMBL" id="KV907218">
    <property type="protein sequence ID" value="OON13667.1"/>
    <property type="molecule type" value="Genomic_DNA"/>
</dbReference>
<dbReference type="InterPro" id="IPR040459">
    <property type="entry name" value="MJ1316"/>
</dbReference>
<reference evidence="3 4" key="1">
    <citation type="submission" date="2015-03" db="EMBL/GenBank/DDBJ databases">
        <title>Draft genome of the nematode, Opisthorchis viverrini.</title>
        <authorList>
            <person name="Mitreva M."/>
        </authorList>
    </citation>
    <scope>NUCLEOTIDE SEQUENCE [LARGE SCALE GENOMIC DNA]</scope>
    <source>
        <strain evidence="3">Khon Kaen</strain>
    </source>
</reference>
<dbReference type="SUPFAM" id="SSF55144">
    <property type="entry name" value="LigT-like"/>
    <property type="match status" value="1"/>
</dbReference>
<sequence length="676" mass="78347">MALKLVRSLLSNSRLHKDRFIVVYRDNFAGLLEEPLNAFSWNFDGDFGWCPIVVPGWQIEKLKYNSRVVWSKTLERQFDEVYRLCLETEQEIKHICSPISFSEASQEEEYARVVLKPFVMTTHVTPGDLSDVFWNKPNIYNFFLCQRVCSPEFNDKAELIQKRMCDLEQQFAKCLYTPAMFHLTLCTLSLTDLPAVEDCFSTLKDICEQHQSLLPTDPLHLHGVDAFSRRVLYASFRPNKELTAFVHQLQLSLRSEGFQVNGDEPFVPHVTLLKLNRKSQRHCRIKPEMFEEFKSTDFGSLMLREFHLCLMGKARDEDGFYRNYGSIRFTDAPSNQAFFAYPTQNVSSLLPPDAPNIQFCGPKSAICNFVLLVFSRFSNNMQRVMQMLIGLLEEPRINAWRLLVGYLVDDYVSNEDELDLFLWKLEDLNWKYDALNKYRVLYVKYGTWIVWDCNTNYPLGEVVRQCLQAERCLYLLGSAGSSLEDQYKPQNSEEQTEILKTFPTLSNSVSTWPDLKDVFWYKPGEPNFILCQRIFSSAFNRTFEEVARELCFRQPRLGQYFYSPAKLHMTLCVFSIKTLDELSIVVGWDSKSGQLVLFSDRVGTFSGDGYNFIATKLKTFAVGLYPNFVVLLRKKAEQAIMQWCICMPLMLSSTWDNVSSNALVNMLYSAVLRTPT</sequence>